<organism evidence="2 3">
    <name type="scientific">Actinomadura sediminis</name>
    <dbReference type="NCBI Taxonomy" id="1038904"/>
    <lineage>
        <taxon>Bacteria</taxon>
        <taxon>Bacillati</taxon>
        <taxon>Actinomycetota</taxon>
        <taxon>Actinomycetes</taxon>
        <taxon>Streptosporangiales</taxon>
        <taxon>Thermomonosporaceae</taxon>
        <taxon>Actinomadura</taxon>
    </lineage>
</organism>
<evidence type="ECO:0000256" key="1">
    <source>
        <dbReference type="SAM" id="SignalP"/>
    </source>
</evidence>
<dbReference type="InterPro" id="IPR021224">
    <property type="entry name" value="DUF2690"/>
</dbReference>
<evidence type="ECO:0000313" key="3">
    <source>
        <dbReference type="Proteomes" id="UP001596972"/>
    </source>
</evidence>
<dbReference type="RefSeq" id="WP_378302289.1">
    <property type="nucleotide sequence ID" value="NZ_JBHTJA010000055.1"/>
</dbReference>
<feature type="signal peptide" evidence="1">
    <location>
        <begin position="1"/>
        <end position="22"/>
    </location>
</feature>
<accession>A0ABW3EY10</accession>
<keyword evidence="1" id="KW-0732">Signal</keyword>
<comment type="caution">
    <text evidence="2">The sequence shown here is derived from an EMBL/GenBank/DDBJ whole genome shotgun (WGS) entry which is preliminary data.</text>
</comment>
<evidence type="ECO:0000313" key="2">
    <source>
        <dbReference type="EMBL" id="MFD0903434.1"/>
    </source>
</evidence>
<name>A0ABW3EY10_9ACTN</name>
<dbReference type="Pfam" id="PF10901">
    <property type="entry name" value="DUF2690"/>
    <property type="match status" value="1"/>
</dbReference>
<reference evidence="3" key="1">
    <citation type="journal article" date="2019" name="Int. J. Syst. Evol. Microbiol.">
        <title>The Global Catalogue of Microorganisms (GCM) 10K type strain sequencing project: providing services to taxonomists for standard genome sequencing and annotation.</title>
        <authorList>
            <consortium name="The Broad Institute Genomics Platform"/>
            <consortium name="The Broad Institute Genome Sequencing Center for Infectious Disease"/>
            <person name="Wu L."/>
            <person name="Ma J."/>
        </authorList>
    </citation>
    <scope>NUCLEOTIDE SEQUENCE [LARGE SCALE GENOMIC DNA]</scope>
    <source>
        <strain evidence="3">JCM 31202</strain>
    </source>
</reference>
<proteinExistence type="predicted"/>
<feature type="chain" id="PRO_5046951206" evidence="1">
    <location>
        <begin position="23"/>
        <end position="122"/>
    </location>
</feature>
<dbReference type="Proteomes" id="UP001596972">
    <property type="component" value="Unassembled WGS sequence"/>
</dbReference>
<sequence>MARTAVAAITAALLGAAGPASAEIVAGGPAPAGPPAATRQGCGGGLCHDKSPVVEGCVGDAVTLNEVTLNAVPPATRLQHRYSARCDASWARVQSTIKARAGTLSIENDEYVLQGASGEGEW</sequence>
<protein>
    <submittedName>
        <fullName evidence="2">DUF2690 domain-containing protein</fullName>
    </submittedName>
</protein>
<dbReference type="EMBL" id="JBHTJA010000055">
    <property type="protein sequence ID" value="MFD0903434.1"/>
    <property type="molecule type" value="Genomic_DNA"/>
</dbReference>
<keyword evidence="3" id="KW-1185">Reference proteome</keyword>
<gene>
    <name evidence="2" type="ORF">ACFQ11_23785</name>
</gene>